<organism evidence="1 2">
    <name type="scientific">Melanomma pulvis-pyrius CBS 109.77</name>
    <dbReference type="NCBI Taxonomy" id="1314802"/>
    <lineage>
        <taxon>Eukaryota</taxon>
        <taxon>Fungi</taxon>
        <taxon>Dikarya</taxon>
        <taxon>Ascomycota</taxon>
        <taxon>Pezizomycotina</taxon>
        <taxon>Dothideomycetes</taxon>
        <taxon>Pleosporomycetidae</taxon>
        <taxon>Pleosporales</taxon>
        <taxon>Melanommataceae</taxon>
        <taxon>Melanomma</taxon>
    </lineage>
</organism>
<gene>
    <name evidence="1" type="ORF">K505DRAFT_377068</name>
</gene>
<dbReference type="OrthoDB" id="3711359at2759"/>
<reference evidence="1" key="1">
    <citation type="journal article" date="2020" name="Stud. Mycol.">
        <title>101 Dothideomycetes genomes: a test case for predicting lifestyles and emergence of pathogens.</title>
        <authorList>
            <person name="Haridas S."/>
            <person name="Albert R."/>
            <person name="Binder M."/>
            <person name="Bloem J."/>
            <person name="Labutti K."/>
            <person name="Salamov A."/>
            <person name="Andreopoulos B."/>
            <person name="Baker S."/>
            <person name="Barry K."/>
            <person name="Bills G."/>
            <person name="Bluhm B."/>
            <person name="Cannon C."/>
            <person name="Castanera R."/>
            <person name="Culley D."/>
            <person name="Daum C."/>
            <person name="Ezra D."/>
            <person name="Gonzalez J."/>
            <person name="Henrissat B."/>
            <person name="Kuo A."/>
            <person name="Liang C."/>
            <person name="Lipzen A."/>
            <person name="Lutzoni F."/>
            <person name="Magnuson J."/>
            <person name="Mondo S."/>
            <person name="Nolan M."/>
            <person name="Ohm R."/>
            <person name="Pangilinan J."/>
            <person name="Park H.-J."/>
            <person name="Ramirez L."/>
            <person name="Alfaro M."/>
            <person name="Sun H."/>
            <person name="Tritt A."/>
            <person name="Yoshinaga Y."/>
            <person name="Zwiers L.-H."/>
            <person name="Turgeon B."/>
            <person name="Goodwin S."/>
            <person name="Spatafora J."/>
            <person name="Crous P."/>
            <person name="Grigoriev I."/>
        </authorList>
    </citation>
    <scope>NUCLEOTIDE SEQUENCE</scope>
    <source>
        <strain evidence="1">CBS 109.77</strain>
    </source>
</reference>
<keyword evidence="2" id="KW-1185">Reference proteome</keyword>
<evidence type="ECO:0000313" key="2">
    <source>
        <dbReference type="Proteomes" id="UP000799757"/>
    </source>
</evidence>
<sequence length="285" mass="33010">MEPQEIPGDALLKYIPMRQDSFFSHLNLDIRNMIYEYIELYPTPSSQDWRGFILSCHQAKEEVDGSALQKFHEYLRTLPEKLKPVFELPAKIVTPENKWKDVFANIETLTISASFEPVCFDYIVDDLCEELCNVPCQKVRIHFNSPANSDFSHSDMSANLHEAFVDWILDLGLLPLGLPRIITVSWNFLDEGASYPTHIDGLQSRYKPEHQLLCTQKYKLPSDHVWPLVEEFQSKDEKVGWKTAVVVPMFAQLPQTHKLVSGHCVRKSKNIISQELTRPYVEFPW</sequence>
<dbReference type="EMBL" id="MU002040">
    <property type="protein sequence ID" value="KAF2791045.1"/>
    <property type="molecule type" value="Genomic_DNA"/>
</dbReference>
<evidence type="ECO:0000313" key="1">
    <source>
        <dbReference type="EMBL" id="KAF2791045.1"/>
    </source>
</evidence>
<name>A0A6A6X4J8_9PLEO</name>
<dbReference type="AlphaFoldDB" id="A0A6A6X4J8"/>
<accession>A0A6A6X4J8</accession>
<dbReference type="Proteomes" id="UP000799757">
    <property type="component" value="Unassembled WGS sequence"/>
</dbReference>
<protein>
    <submittedName>
        <fullName evidence="1">Uncharacterized protein</fullName>
    </submittedName>
</protein>
<proteinExistence type="predicted"/>